<dbReference type="GO" id="GO:0015086">
    <property type="term" value="F:cadmium ion transmembrane transporter activity"/>
    <property type="evidence" value="ECO:0007669"/>
    <property type="project" value="TreeGrafter"/>
</dbReference>
<feature type="transmembrane region" description="Helical" evidence="5">
    <location>
        <begin position="148"/>
        <end position="168"/>
    </location>
</feature>
<sequence length="437" mass="45547">MFNNLPLDERSAIVDSSHEQHDAQAIAKANAPSLKQAAVSASGRSALMGAIFLMATSAIGPGFLTQTAVFTNQLGAAFAFAILISILIDIAVQLNVWRIIGISGMRAQELGNTVVPGLGWVLAVLVCIGGAVFNIGNIAGGGLGLNALLGWDVKVGGVITAAIAIAIFLFKRLGAALDKFLVVLGVVMIALTIYVAFVSQPPVGLALKNAVLPDTINWLVITTLVGGTVGGYITYAGAHRMLDSGLTGPDHVKSVSNSSITGILITGLMRVVLFLAVLGVVAGGVTLSTDGNPAAEAFQHAAGDIGLRIFGAVLWAASISSVIGASYTSATFLVENKPEKQRLQNWVTIAFILISCSVFIFLGTAPATLLVFAGAFNGLVLPIGFTLMVYVAIFRQKDLLKGYKYPLWLIIVGVIGLIIAWFLAYISFGGVFDLLSS</sequence>
<organism evidence="6 7">
    <name type="scientific">Corynebacterium crudilactis</name>
    <dbReference type="NCBI Taxonomy" id="1652495"/>
    <lineage>
        <taxon>Bacteria</taxon>
        <taxon>Bacillati</taxon>
        <taxon>Actinomycetota</taxon>
        <taxon>Actinomycetes</taxon>
        <taxon>Mycobacteriales</taxon>
        <taxon>Corynebacteriaceae</taxon>
        <taxon>Corynebacterium</taxon>
    </lineage>
</organism>
<feature type="transmembrane region" description="Helical" evidence="5">
    <location>
        <begin position="405"/>
        <end position="428"/>
    </location>
</feature>
<dbReference type="PANTHER" id="PTHR11706">
    <property type="entry name" value="SOLUTE CARRIER PROTEIN FAMILY 11 MEMBER"/>
    <property type="match status" value="1"/>
</dbReference>
<evidence type="ECO:0000313" key="6">
    <source>
        <dbReference type="EMBL" id="ANE05282.1"/>
    </source>
</evidence>
<evidence type="ECO:0000256" key="4">
    <source>
        <dbReference type="ARBA" id="ARBA00023136"/>
    </source>
</evidence>
<feature type="transmembrane region" description="Helical" evidence="5">
    <location>
        <begin position="218"/>
        <end position="238"/>
    </location>
</feature>
<evidence type="ECO:0008006" key="8">
    <source>
        <dbReference type="Google" id="ProtNLM"/>
    </source>
</evidence>
<keyword evidence="7" id="KW-1185">Reference proteome</keyword>
<comment type="subcellular location">
    <subcellularLocation>
        <location evidence="1">Membrane</location>
        <topology evidence="1">Multi-pass membrane protein</topology>
    </subcellularLocation>
</comment>
<feature type="transmembrane region" description="Helical" evidence="5">
    <location>
        <begin position="369"/>
        <end position="393"/>
    </location>
</feature>
<feature type="transmembrane region" description="Helical" evidence="5">
    <location>
        <begin position="180"/>
        <end position="198"/>
    </location>
</feature>
<evidence type="ECO:0000256" key="2">
    <source>
        <dbReference type="ARBA" id="ARBA00022692"/>
    </source>
</evidence>
<dbReference type="KEGG" id="ccjz:ccrud_04940"/>
<dbReference type="InterPro" id="IPR001046">
    <property type="entry name" value="NRAMP_fam"/>
</dbReference>
<feature type="transmembrane region" description="Helical" evidence="5">
    <location>
        <begin position="118"/>
        <end position="136"/>
    </location>
</feature>
<dbReference type="AlphaFoldDB" id="A0A172QX45"/>
<evidence type="ECO:0000256" key="5">
    <source>
        <dbReference type="SAM" id="Phobius"/>
    </source>
</evidence>
<feature type="transmembrane region" description="Helical" evidence="5">
    <location>
        <begin position="76"/>
        <end position="97"/>
    </location>
</feature>
<protein>
    <recommendedName>
        <fullName evidence="8">Divalent metal cation transporter</fullName>
    </recommendedName>
</protein>
<dbReference type="Pfam" id="PF01566">
    <property type="entry name" value="Nramp"/>
    <property type="match status" value="1"/>
</dbReference>
<feature type="transmembrane region" description="Helical" evidence="5">
    <location>
        <begin position="259"/>
        <end position="285"/>
    </location>
</feature>
<feature type="transmembrane region" description="Helical" evidence="5">
    <location>
        <begin position="45"/>
        <end position="64"/>
    </location>
</feature>
<proteinExistence type="predicted"/>
<name>A0A172QX45_9CORY</name>
<reference evidence="6 7" key="1">
    <citation type="submission" date="2016-05" db="EMBL/GenBank/DDBJ databases">
        <title>Complete genome sequence of Corynebacterium crudilactis, a new Corynebacterium species isolated from raw cow's milk.</title>
        <authorList>
            <person name="Christian R."/>
            <person name="Zimmermann J."/>
            <person name="Lipski A."/>
            <person name="Kalinowski J."/>
        </authorList>
    </citation>
    <scope>NUCLEOTIDE SEQUENCE [LARGE SCALE GENOMIC DNA]</scope>
    <source>
        <strain evidence="6 7">JZ16</strain>
    </source>
</reference>
<feature type="transmembrane region" description="Helical" evidence="5">
    <location>
        <begin position="346"/>
        <end position="363"/>
    </location>
</feature>
<dbReference type="GO" id="GO:0005886">
    <property type="term" value="C:plasma membrane"/>
    <property type="evidence" value="ECO:0007669"/>
    <property type="project" value="TreeGrafter"/>
</dbReference>
<feature type="transmembrane region" description="Helical" evidence="5">
    <location>
        <begin position="305"/>
        <end position="334"/>
    </location>
</feature>
<dbReference type="EMBL" id="CP015622">
    <property type="protein sequence ID" value="ANE05282.1"/>
    <property type="molecule type" value="Genomic_DNA"/>
</dbReference>
<keyword evidence="2 5" id="KW-0812">Transmembrane</keyword>
<keyword evidence="3 5" id="KW-1133">Transmembrane helix</keyword>
<accession>A0A172QX45</accession>
<gene>
    <name evidence="6" type="ORF">ccrud_04940</name>
</gene>
<dbReference type="GO" id="GO:0005384">
    <property type="term" value="F:manganese ion transmembrane transporter activity"/>
    <property type="evidence" value="ECO:0007669"/>
    <property type="project" value="TreeGrafter"/>
</dbReference>
<dbReference type="PANTHER" id="PTHR11706:SF2">
    <property type="entry name" value="TRANSPORTER PROTEIN"/>
    <property type="match status" value="1"/>
</dbReference>
<dbReference type="STRING" id="1652495.ccrud_04940"/>
<evidence type="ECO:0000256" key="3">
    <source>
        <dbReference type="ARBA" id="ARBA00022989"/>
    </source>
</evidence>
<evidence type="ECO:0000313" key="7">
    <source>
        <dbReference type="Proteomes" id="UP000076929"/>
    </source>
</evidence>
<evidence type="ECO:0000256" key="1">
    <source>
        <dbReference type="ARBA" id="ARBA00004141"/>
    </source>
</evidence>
<dbReference type="Proteomes" id="UP000076929">
    <property type="component" value="Chromosome"/>
</dbReference>
<keyword evidence="4 5" id="KW-0472">Membrane</keyword>
<dbReference type="GO" id="GO:0034755">
    <property type="term" value="P:iron ion transmembrane transport"/>
    <property type="evidence" value="ECO:0007669"/>
    <property type="project" value="TreeGrafter"/>
</dbReference>